<reference evidence="6 7" key="1">
    <citation type="journal article" date="2012" name="J. Bacteriol.">
        <title>Genome Sequence of Idiomarina xiamenensis Type Strain 10-D-4.</title>
        <authorList>
            <person name="Lai Q."/>
            <person name="Wang L."/>
            <person name="Wang W."/>
            <person name="Shao Z."/>
        </authorList>
    </citation>
    <scope>NUCLEOTIDE SEQUENCE [LARGE SCALE GENOMIC DNA]</scope>
    <source>
        <strain evidence="6 7">10-D-4</strain>
    </source>
</reference>
<dbReference type="SUPFAM" id="SSF53850">
    <property type="entry name" value="Periplasmic binding protein-like II"/>
    <property type="match status" value="1"/>
</dbReference>
<keyword evidence="4" id="KW-0804">Transcription</keyword>
<keyword evidence="2" id="KW-0805">Transcription regulation</keyword>
<evidence type="ECO:0000256" key="3">
    <source>
        <dbReference type="ARBA" id="ARBA00023125"/>
    </source>
</evidence>
<keyword evidence="3" id="KW-0238">DNA-binding</keyword>
<dbReference type="InterPro" id="IPR036388">
    <property type="entry name" value="WH-like_DNA-bd_sf"/>
</dbReference>
<dbReference type="GO" id="GO:0003700">
    <property type="term" value="F:DNA-binding transcription factor activity"/>
    <property type="evidence" value="ECO:0007669"/>
    <property type="project" value="InterPro"/>
</dbReference>
<organism evidence="6 7">
    <name type="scientific">Idiomarina xiamenensis 10-D-4</name>
    <dbReference type="NCBI Taxonomy" id="740709"/>
    <lineage>
        <taxon>Bacteria</taxon>
        <taxon>Pseudomonadati</taxon>
        <taxon>Pseudomonadota</taxon>
        <taxon>Gammaproteobacteria</taxon>
        <taxon>Alteromonadales</taxon>
        <taxon>Idiomarinaceae</taxon>
        <taxon>Idiomarina</taxon>
    </lineage>
</organism>
<dbReference type="Gene3D" id="1.10.10.10">
    <property type="entry name" value="Winged helix-like DNA-binding domain superfamily/Winged helix DNA-binding domain"/>
    <property type="match status" value="1"/>
</dbReference>
<proteinExistence type="inferred from homology"/>
<dbReference type="PROSITE" id="PS50931">
    <property type="entry name" value="HTH_LYSR"/>
    <property type="match status" value="1"/>
</dbReference>
<name>K2JP81_9GAMM</name>
<evidence type="ECO:0000259" key="5">
    <source>
        <dbReference type="PROSITE" id="PS50931"/>
    </source>
</evidence>
<dbReference type="RefSeq" id="WP_008487666.1">
    <property type="nucleotide sequence ID" value="NZ_AMRG01000003.1"/>
</dbReference>
<comment type="similarity">
    <text evidence="1">Belongs to the LysR transcriptional regulatory family.</text>
</comment>
<dbReference type="PRINTS" id="PR00039">
    <property type="entry name" value="HTHLYSR"/>
</dbReference>
<dbReference type="PATRIC" id="fig|740709.3.peg.625"/>
<protein>
    <submittedName>
        <fullName evidence="6">LysR family transcriptional regulator</fullName>
    </submittedName>
</protein>
<keyword evidence="7" id="KW-1185">Reference proteome</keyword>
<dbReference type="EMBL" id="AMRG01000003">
    <property type="protein sequence ID" value="EKE85301.1"/>
    <property type="molecule type" value="Genomic_DNA"/>
</dbReference>
<evidence type="ECO:0000256" key="1">
    <source>
        <dbReference type="ARBA" id="ARBA00009437"/>
    </source>
</evidence>
<dbReference type="Pfam" id="PF03466">
    <property type="entry name" value="LysR_substrate"/>
    <property type="match status" value="1"/>
</dbReference>
<dbReference type="AlphaFoldDB" id="K2JP81"/>
<dbReference type="PANTHER" id="PTHR30126">
    <property type="entry name" value="HTH-TYPE TRANSCRIPTIONAL REGULATOR"/>
    <property type="match status" value="1"/>
</dbReference>
<accession>K2JP81</accession>
<dbReference type="Proteomes" id="UP000014115">
    <property type="component" value="Unassembled WGS sequence"/>
</dbReference>
<dbReference type="SUPFAM" id="SSF46785">
    <property type="entry name" value="Winged helix' DNA-binding domain"/>
    <property type="match status" value="1"/>
</dbReference>
<dbReference type="PANTHER" id="PTHR30126:SF91">
    <property type="entry name" value="LYSR FAMILY TRANSCRIPTIONAL REGULATOR"/>
    <property type="match status" value="1"/>
</dbReference>
<dbReference type="FunFam" id="1.10.10.10:FF:000001">
    <property type="entry name" value="LysR family transcriptional regulator"/>
    <property type="match status" value="1"/>
</dbReference>
<dbReference type="InterPro" id="IPR036390">
    <property type="entry name" value="WH_DNA-bd_sf"/>
</dbReference>
<dbReference type="InterPro" id="IPR000847">
    <property type="entry name" value="LysR_HTH_N"/>
</dbReference>
<dbReference type="Pfam" id="PF00126">
    <property type="entry name" value="HTH_1"/>
    <property type="match status" value="1"/>
</dbReference>
<evidence type="ECO:0000256" key="2">
    <source>
        <dbReference type="ARBA" id="ARBA00023015"/>
    </source>
</evidence>
<dbReference type="InterPro" id="IPR005119">
    <property type="entry name" value="LysR_subst-bd"/>
</dbReference>
<comment type="caution">
    <text evidence="6">The sequence shown here is derived from an EMBL/GenBank/DDBJ whole genome shotgun (WGS) entry which is preliminary data.</text>
</comment>
<dbReference type="Gene3D" id="3.40.190.290">
    <property type="match status" value="1"/>
</dbReference>
<dbReference type="CDD" id="cd05466">
    <property type="entry name" value="PBP2_LTTR_substrate"/>
    <property type="match status" value="1"/>
</dbReference>
<dbReference type="GO" id="GO:0000976">
    <property type="term" value="F:transcription cis-regulatory region binding"/>
    <property type="evidence" value="ECO:0007669"/>
    <property type="project" value="TreeGrafter"/>
</dbReference>
<dbReference type="OrthoDB" id="9786526at2"/>
<sequence>MTIQQLEIFLAIVESGSLHGAARRLHRTQSALSMAIKKLEQHAGFALFDRHQYRLRLTPKGQSFLRQAEEVLRQQQRLLSLSERLQHGAEVTLRIDYDRTCNFNVLVPVLRRLQQQFPATELVVGSNSQLRTLRRIIDGDSDVGLCPWLPTFHQHADVETLPVAELTLAIVASRDLLNEYGGMPRNRTELLNLPLLLPQDMDIGINFDSILRLPSSRRIRMDDIAAQRDMLVAGLGWGIIPEHLVAAELASGVLQNLSIAGVVHAERIPIHLVRASQRMPGVAAAALWQSFL</sequence>
<gene>
    <name evidence="6" type="ORF">A10D4_03115</name>
</gene>
<evidence type="ECO:0000256" key="4">
    <source>
        <dbReference type="ARBA" id="ARBA00023163"/>
    </source>
</evidence>
<dbReference type="STRING" id="740709.A10D4_03115"/>
<dbReference type="eggNOG" id="COG0583">
    <property type="taxonomic scope" value="Bacteria"/>
</dbReference>
<evidence type="ECO:0000313" key="7">
    <source>
        <dbReference type="Proteomes" id="UP000014115"/>
    </source>
</evidence>
<feature type="domain" description="HTH lysR-type" evidence="5">
    <location>
        <begin position="1"/>
        <end position="58"/>
    </location>
</feature>
<evidence type="ECO:0000313" key="6">
    <source>
        <dbReference type="EMBL" id="EKE85301.1"/>
    </source>
</evidence>